<feature type="transmembrane region" description="Helical" evidence="1">
    <location>
        <begin position="7"/>
        <end position="28"/>
    </location>
</feature>
<dbReference type="EMBL" id="AFES01000033">
    <property type="protein sequence ID" value="EIA15994.1"/>
    <property type="molecule type" value="Genomic_DNA"/>
</dbReference>
<evidence type="ECO:0000256" key="1">
    <source>
        <dbReference type="SAM" id="Phobius"/>
    </source>
</evidence>
<keyword evidence="1" id="KW-0472">Membrane</keyword>
<comment type="caution">
    <text evidence="2">The sequence shown here is derived from an EMBL/GenBank/DDBJ whole genome shotgun (WGS) entry which is preliminary data.</text>
</comment>
<feature type="transmembrane region" description="Helical" evidence="1">
    <location>
        <begin position="59"/>
        <end position="80"/>
    </location>
</feature>
<organism evidence="2 3">
    <name type="scientific">Clostridium perfringens F262</name>
    <dbReference type="NCBI Taxonomy" id="883064"/>
    <lineage>
        <taxon>Bacteria</taxon>
        <taxon>Bacillati</taxon>
        <taxon>Bacillota</taxon>
        <taxon>Clostridia</taxon>
        <taxon>Eubacteriales</taxon>
        <taxon>Clostridiaceae</taxon>
        <taxon>Clostridium</taxon>
    </lineage>
</organism>
<keyword evidence="1" id="KW-0812">Transmembrane</keyword>
<protein>
    <submittedName>
        <fullName evidence="2">Uncharacterized protein</fullName>
    </submittedName>
</protein>
<evidence type="ECO:0000313" key="2">
    <source>
        <dbReference type="EMBL" id="EIA15994.1"/>
    </source>
</evidence>
<reference evidence="2 3" key="1">
    <citation type="journal article" date="2012" name="PLoS ONE">
        <title>Genome Sequencing and Analysis of a Type A Clostridium perfringens Isolate from a Case of Bovine Clostridial Abomasitis.</title>
        <authorList>
            <person name="Nowell V.J."/>
            <person name="Kropinski A.M."/>
            <person name="Songer J.G."/>
            <person name="Macinnes J.I."/>
            <person name="Parreira V.R."/>
            <person name="Prescott J.F."/>
        </authorList>
    </citation>
    <scope>NUCLEOTIDE SEQUENCE [LARGE SCALE GENOMIC DNA]</scope>
    <source>
        <strain evidence="2 3">F262</strain>
    </source>
</reference>
<gene>
    <name evidence="2" type="ORF">HA1_13082</name>
</gene>
<proteinExistence type="predicted"/>
<name>A0AAV3F9A7_CLOPF</name>
<feature type="transmembrane region" description="Helical" evidence="1">
    <location>
        <begin position="121"/>
        <end position="138"/>
    </location>
</feature>
<keyword evidence="1" id="KW-1133">Transmembrane helix</keyword>
<sequence length="150" mass="18348">MFGKQNIFTIFQILWIIEINYLGLNAIMNFVNKRNIFNIILPNEIEKYNNIILNIFNKYSQFIFCLSIGLMLCGACFTFIKRINIIKDYKNVIMYIDFGWEIGIWLLFIYITYYIYYNLGIIWLFIPCVIFLFKTYVWEEFFDHSKKYYN</sequence>
<dbReference type="Proteomes" id="UP000005358">
    <property type="component" value="Chromosome"/>
</dbReference>
<accession>A0AAV3F9A7</accession>
<evidence type="ECO:0000313" key="3">
    <source>
        <dbReference type="Proteomes" id="UP000005358"/>
    </source>
</evidence>
<dbReference type="AlphaFoldDB" id="A0AAV3F9A7"/>
<feature type="transmembrane region" description="Helical" evidence="1">
    <location>
        <begin position="92"/>
        <end position="115"/>
    </location>
</feature>